<keyword evidence="3" id="KW-0175">Coiled coil</keyword>
<protein>
    <recommendedName>
        <fullName evidence="5">SH2 domain-containing protein</fullName>
    </recommendedName>
</protein>
<dbReference type="CDD" id="cd12923">
    <property type="entry name" value="iSH2_PI3K_IA_R"/>
    <property type="match status" value="1"/>
</dbReference>
<dbReference type="Gene3D" id="3.30.505.10">
    <property type="entry name" value="SH2 domain"/>
    <property type="match status" value="2"/>
</dbReference>
<dbReference type="Pfam" id="PF16454">
    <property type="entry name" value="PI3K_P85_iSH2"/>
    <property type="match status" value="1"/>
</dbReference>
<dbReference type="GO" id="GO:0046935">
    <property type="term" value="F:1-phosphatidylinositol-3-kinase regulator activity"/>
    <property type="evidence" value="ECO:0007669"/>
    <property type="project" value="TreeGrafter"/>
</dbReference>
<dbReference type="EMBL" id="JARGDH010000004">
    <property type="protein sequence ID" value="KAL0269948.1"/>
    <property type="molecule type" value="Genomic_DNA"/>
</dbReference>
<sequence>MSAPVLPPRKVSRPGPHPFRDSGGPPDLDLERDRDSGIQQLKDAEWYWGDITREEVNEKLQDTPDGTFLVRNASSKGGEYTLTLRKGGTNKLIKICHKNGKYGFSDPYRFSSVVELVNFYRTTSLAQYNSILDIKLLYPVSRFQQEDEIASSFNIAKLAKKLAEIDAQIQDKTRTYNKLGEDFLRISKEIDVKKGSTMVAFDELTKMFKEQQEQQEKFKKEAEPHEIKSLMANCELLKQRIKYLEESRELLKENLRQQVAYYMTLEREMLALKREIKNLSKLKEQHIKWLRLKGESPTPWNSRELETDEDLELLPHQKEQLWNLPDCSRLQATALLDSKPEGTFLIRPSSSGQYALSIVCNGVVNHCIISQTERGFGFAEPFNIYASLKHLVLHYARNSLEEHNEELKTTLMYPVLSLPLSRDDRVKDDIKTG</sequence>
<gene>
    <name evidence="6" type="ORF">PYX00_007521</name>
</gene>
<dbReference type="InterPro" id="IPR035022">
    <property type="entry name" value="PI3kinase_P85_nSH2"/>
</dbReference>
<organism evidence="6">
    <name type="scientific">Menopon gallinae</name>
    <name type="common">poultry shaft louse</name>
    <dbReference type="NCBI Taxonomy" id="328185"/>
    <lineage>
        <taxon>Eukaryota</taxon>
        <taxon>Metazoa</taxon>
        <taxon>Ecdysozoa</taxon>
        <taxon>Arthropoda</taxon>
        <taxon>Hexapoda</taxon>
        <taxon>Insecta</taxon>
        <taxon>Pterygota</taxon>
        <taxon>Neoptera</taxon>
        <taxon>Paraneoptera</taxon>
        <taxon>Psocodea</taxon>
        <taxon>Troctomorpha</taxon>
        <taxon>Phthiraptera</taxon>
        <taxon>Amblycera</taxon>
        <taxon>Menoponidae</taxon>
        <taxon>Menopon</taxon>
    </lineage>
</organism>
<evidence type="ECO:0000313" key="6">
    <source>
        <dbReference type="EMBL" id="KAL0269948.1"/>
    </source>
</evidence>
<feature type="domain" description="SH2" evidence="5">
    <location>
        <begin position="46"/>
        <end position="140"/>
    </location>
</feature>
<dbReference type="InterPro" id="IPR036860">
    <property type="entry name" value="SH2_dom_sf"/>
</dbReference>
<dbReference type="PANTHER" id="PTHR10155">
    <property type="entry name" value="PHOSPHATIDYLINOSITOL 3-KINASE REGULATORY SUBUNIT"/>
    <property type="match status" value="1"/>
</dbReference>
<dbReference type="SUPFAM" id="SSF55550">
    <property type="entry name" value="SH2 domain"/>
    <property type="match status" value="2"/>
</dbReference>
<reference evidence="6" key="1">
    <citation type="journal article" date="2024" name="Gigascience">
        <title>Chromosome-level genome of the poultry shaft louse Menopon gallinae provides insight into the host-switching and adaptive evolution of parasitic lice.</title>
        <authorList>
            <person name="Xu Y."/>
            <person name="Ma L."/>
            <person name="Liu S."/>
            <person name="Liang Y."/>
            <person name="Liu Q."/>
            <person name="He Z."/>
            <person name="Tian L."/>
            <person name="Duan Y."/>
            <person name="Cai W."/>
            <person name="Li H."/>
            <person name="Song F."/>
        </authorList>
    </citation>
    <scope>NUCLEOTIDE SEQUENCE</scope>
    <source>
        <strain evidence="6">Cailab_2023a</strain>
    </source>
</reference>
<proteinExistence type="predicted"/>
<dbReference type="GO" id="GO:0005942">
    <property type="term" value="C:phosphatidylinositol 3-kinase complex"/>
    <property type="evidence" value="ECO:0007669"/>
    <property type="project" value="TreeGrafter"/>
</dbReference>
<dbReference type="GO" id="GO:0046854">
    <property type="term" value="P:phosphatidylinositol phosphate biosynthetic process"/>
    <property type="evidence" value="ECO:0007669"/>
    <property type="project" value="TreeGrafter"/>
</dbReference>
<comment type="caution">
    <text evidence="6">The sequence shown here is derived from an EMBL/GenBank/DDBJ whole genome shotgun (WGS) entry which is preliminary data.</text>
</comment>
<evidence type="ECO:0000256" key="3">
    <source>
        <dbReference type="SAM" id="Coils"/>
    </source>
</evidence>
<feature type="region of interest" description="Disordered" evidence="4">
    <location>
        <begin position="1"/>
        <end position="35"/>
    </location>
</feature>
<dbReference type="GO" id="GO:0008286">
    <property type="term" value="P:insulin receptor signaling pathway"/>
    <property type="evidence" value="ECO:0007669"/>
    <property type="project" value="TreeGrafter"/>
</dbReference>
<evidence type="ECO:0000256" key="4">
    <source>
        <dbReference type="SAM" id="MobiDB-lite"/>
    </source>
</evidence>
<dbReference type="Pfam" id="PF00017">
    <property type="entry name" value="SH2"/>
    <property type="match status" value="2"/>
</dbReference>
<dbReference type="FunFam" id="3.30.505.10:FF:000100">
    <property type="entry name" value="phosphatidylinositol 3-kinase regulatory subunit gamma"/>
    <property type="match status" value="1"/>
</dbReference>
<dbReference type="CDD" id="cd09942">
    <property type="entry name" value="SH2_nSH2_p85_like"/>
    <property type="match status" value="1"/>
</dbReference>
<evidence type="ECO:0000256" key="2">
    <source>
        <dbReference type="PROSITE-ProRule" id="PRU00191"/>
    </source>
</evidence>
<dbReference type="PRINTS" id="PR00678">
    <property type="entry name" value="PI3KINASEP85"/>
</dbReference>
<evidence type="ECO:0000259" key="5">
    <source>
        <dbReference type="PROSITE" id="PS50001"/>
    </source>
</evidence>
<dbReference type="AlphaFoldDB" id="A0AAW2HJB3"/>
<dbReference type="FunFam" id="3.30.505.10:FF:000017">
    <property type="entry name" value="Phosphatidylinositol 3-kinase regulatory subunit gamma b"/>
    <property type="match status" value="1"/>
</dbReference>
<dbReference type="PRINTS" id="PR00401">
    <property type="entry name" value="SH2DOMAIN"/>
</dbReference>
<dbReference type="SMART" id="SM00252">
    <property type="entry name" value="SH2"/>
    <property type="match status" value="2"/>
</dbReference>
<evidence type="ECO:0000256" key="1">
    <source>
        <dbReference type="ARBA" id="ARBA00022999"/>
    </source>
</evidence>
<name>A0AAW2HJB3_9NEOP</name>
<keyword evidence="1 2" id="KW-0727">SH2 domain</keyword>
<dbReference type="PROSITE" id="PS50001">
    <property type="entry name" value="SH2"/>
    <property type="match status" value="2"/>
</dbReference>
<dbReference type="PANTHER" id="PTHR10155:SF10">
    <property type="entry name" value="PI3K21B, ISOFORM B"/>
    <property type="match status" value="1"/>
</dbReference>
<feature type="coiled-coil region" evidence="3">
    <location>
        <begin position="201"/>
        <end position="285"/>
    </location>
</feature>
<dbReference type="InterPro" id="IPR032498">
    <property type="entry name" value="PI3K_P85_iSH2"/>
</dbReference>
<feature type="domain" description="SH2" evidence="5">
    <location>
        <begin position="322"/>
        <end position="415"/>
    </location>
</feature>
<dbReference type="InterPro" id="IPR000980">
    <property type="entry name" value="SH2"/>
</dbReference>
<dbReference type="Gene3D" id="1.10.287.1490">
    <property type="match status" value="1"/>
</dbReference>
<accession>A0AAW2HJB3</accession>